<feature type="domain" description="NlpC/P60" evidence="8">
    <location>
        <begin position="249"/>
        <end position="366"/>
    </location>
</feature>
<keyword evidence="4" id="KW-0788">Thiol protease</keyword>
<evidence type="ECO:0000313" key="10">
    <source>
        <dbReference type="Proteomes" id="UP000569914"/>
    </source>
</evidence>
<feature type="compositionally biased region" description="Acidic residues" evidence="6">
    <location>
        <begin position="215"/>
        <end position="241"/>
    </location>
</feature>
<name>A0A7Y9LFC2_9ACTN</name>
<feature type="compositionally biased region" description="Basic and acidic residues" evidence="6">
    <location>
        <begin position="198"/>
        <end position="210"/>
    </location>
</feature>
<dbReference type="PANTHER" id="PTHR47359:SF3">
    <property type="entry name" value="NLP_P60 DOMAIN-CONTAINING PROTEIN-RELATED"/>
    <property type="match status" value="1"/>
</dbReference>
<dbReference type="Proteomes" id="UP000569914">
    <property type="component" value="Unassembled WGS sequence"/>
</dbReference>
<evidence type="ECO:0000256" key="3">
    <source>
        <dbReference type="ARBA" id="ARBA00022801"/>
    </source>
</evidence>
<dbReference type="GO" id="GO:0006508">
    <property type="term" value="P:proteolysis"/>
    <property type="evidence" value="ECO:0007669"/>
    <property type="project" value="UniProtKB-KW"/>
</dbReference>
<dbReference type="Gene3D" id="6.10.250.3150">
    <property type="match status" value="1"/>
</dbReference>
<keyword evidence="10" id="KW-1185">Reference proteome</keyword>
<accession>A0A7Y9LFC2</accession>
<reference evidence="9 10" key="1">
    <citation type="submission" date="2020-07" db="EMBL/GenBank/DDBJ databases">
        <title>Sequencing the genomes of 1000 actinobacteria strains.</title>
        <authorList>
            <person name="Klenk H.-P."/>
        </authorList>
    </citation>
    <scope>NUCLEOTIDE SEQUENCE [LARGE SCALE GENOMIC DNA]</scope>
    <source>
        <strain evidence="9 10">DSM 22083</strain>
    </source>
</reference>
<feature type="chain" id="PRO_5030905870" evidence="7">
    <location>
        <begin position="30"/>
        <end position="366"/>
    </location>
</feature>
<dbReference type="InterPro" id="IPR000064">
    <property type="entry name" value="NLP_P60_dom"/>
</dbReference>
<evidence type="ECO:0000256" key="4">
    <source>
        <dbReference type="ARBA" id="ARBA00022807"/>
    </source>
</evidence>
<dbReference type="Pfam" id="PF00877">
    <property type="entry name" value="NLPC_P60"/>
    <property type="match status" value="1"/>
</dbReference>
<dbReference type="InterPro" id="IPR038765">
    <property type="entry name" value="Papain-like_cys_pep_sf"/>
</dbReference>
<feature type="coiled-coil region" evidence="5">
    <location>
        <begin position="35"/>
        <end position="90"/>
    </location>
</feature>
<dbReference type="EMBL" id="JACCBU010000001">
    <property type="protein sequence ID" value="NYE74805.1"/>
    <property type="molecule type" value="Genomic_DNA"/>
</dbReference>
<evidence type="ECO:0000256" key="2">
    <source>
        <dbReference type="ARBA" id="ARBA00022670"/>
    </source>
</evidence>
<feature type="signal peptide" evidence="7">
    <location>
        <begin position="1"/>
        <end position="29"/>
    </location>
</feature>
<dbReference type="PROSITE" id="PS51935">
    <property type="entry name" value="NLPC_P60"/>
    <property type="match status" value="1"/>
</dbReference>
<keyword evidence="3 9" id="KW-0378">Hydrolase</keyword>
<gene>
    <name evidence="9" type="ORF">BKA15_006134</name>
</gene>
<dbReference type="Gene3D" id="3.90.1720.10">
    <property type="entry name" value="endopeptidase domain like (from Nostoc punctiforme)"/>
    <property type="match status" value="1"/>
</dbReference>
<comment type="similarity">
    <text evidence="1">Belongs to the peptidase C40 family.</text>
</comment>
<dbReference type="InterPro" id="IPR051794">
    <property type="entry name" value="PG_Endopeptidase_C40"/>
</dbReference>
<organism evidence="9 10">
    <name type="scientific">Microlunatus parietis</name>
    <dbReference type="NCBI Taxonomy" id="682979"/>
    <lineage>
        <taxon>Bacteria</taxon>
        <taxon>Bacillati</taxon>
        <taxon>Actinomycetota</taxon>
        <taxon>Actinomycetes</taxon>
        <taxon>Propionibacteriales</taxon>
        <taxon>Propionibacteriaceae</taxon>
        <taxon>Microlunatus</taxon>
    </lineage>
</organism>
<comment type="caution">
    <text evidence="9">The sequence shown here is derived from an EMBL/GenBank/DDBJ whole genome shotgun (WGS) entry which is preliminary data.</text>
</comment>
<evidence type="ECO:0000256" key="6">
    <source>
        <dbReference type="SAM" id="MobiDB-lite"/>
    </source>
</evidence>
<dbReference type="PANTHER" id="PTHR47359">
    <property type="entry name" value="PEPTIDOGLYCAN DL-ENDOPEPTIDASE CWLO"/>
    <property type="match status" value="1"/>
</dbReference>
<dbReference type="RefSeq" id="WP_179757372.1">
    <property type="nucleotide sequence ID" value="NZ_JACCBU010000001.1"/>
</dbReference>
<proteinExistence type="inferred from homology"/>
<evidence type="ECO:0000256" key="7">
    <source>
        <dbReference type="SAM" id="SignalP"/>
    </source>
</evidence>
<dbReference type="GO" id="GO:0008234">
    <property type="term" value="F:cysteine-type peptidase activity"/>
    <property type="evidence" value="ECO:0007669"/>
    <property type="project" value="UniProtKB-KW"/>
</dbReference>
<keyword evidence="5" id="KW-0175">Coiled coil</keyword>
<evidence type="ECO:0000256" key="5">
    <source>
        <dbReference type="SAM" id="Coils"/>
    </source>
</evidence>
<dbReference type="SUPFAM" id="SSF54001">
    <property type="entry name" value="Cysteine proteinases"/>
    <property type="match status" value="1"/>
</dbReference>
<evidence type="ECO:0000313" key="9">
    <source>
        <dbReference type="EMBL" id="NYE74805.1"/>
    </source>
</evidence>
<sequence length="366" mass="39827">MTRRAGFGLAAVTLGVTMLVGAQGTFAQAEPPLTVEDAKAQIEQHEAEAAGLDQEYNDVKLEIADAEKSLKEKQQSLQAQRAKIAKLRKIVGQVALANLQNKNLGTTAQLFLHADTDRFLSQLSTVEKITQNQNSALQDYQEQQAALVTLEQSAADELESLEKQRDELKKIRKDADKKVKDAEKILDRLTAEQREALAAEERRQAQDSERAAQASDDDSDSGDSDESNSDDDSDSDDSNSDDEPKVSGSGKGAKVLAWALTQKGKPYVFGSDGPNSYDCSGLTLKAWGKVGVSLPHSSSKQFRMGTPVSKEDLRPGDLVFYYSSSRPSHVGIYAGNGQIFHAPNSRKPLGYSPLDSMPYVGARRYG</sequence>
<keyword evidence="7" id="KW-0732">Signal</keyword>
<keyword evidence="2" id="KW-0645">Protease</keyword>
<evidence type="ECO:0000259" key="8">
    <source>
        <dbReference type="PROSITE" id="PS51935"/>
    </source>
</evidence>
<evidence type="ECO:0000256" key="1">
    <source>
        <dbReference type="ARBA" id="ARBA00007074"/>
    </source>
</evidence>
<feature type="region of interest" description="Disordered" evidence="6">
    <location>
        <begin position="198"/>
        <end position="251"/>
    </location>
</feature>
<protein>
    <submittedName>
        <fullName evidence="9">Cell wall-associated NlpC family hydrolase</fullName>
    </submittedName>
</protein>
<dbReference type="AlphaFoldDB" id="A0A7Y9LFC2"/>